<accession>A0A8E0VQZ2</accession>
<evidence type="ECO:0000313" key="2">
    <source>
        <dbReference type="Proteomes" id="UP000728185"/>
    </source>
</evidence>
<dbReference type="PANTHER" id="PTHR28592:SF1">
    <property type="entry name" value="ARMADILLO REPEAT-CONTAINING PROTEIN 1"/>
    <property type="match status" value="1"/>
</dbReference>
<dbReference type="SUPFAM" id="SSF55008">
    <property type="entry name" value="HMA, heavy metal-associated domain"/>
    <property type="match status" value="1"/>
</dbReference>
<name>A0A8E0VQZ2_9TREM</name>
<evidence type="ECO:0000313" key="1">
    <source>
        <dbReference type="EMBL" id="KAA0199280.1"/>
    </source>
</evidence>
<dbReference type="PANTHER" id="PTHR28592">
    <property type="entry name" value="ARMADILLO REPEAT-CONTAINING PROTEIN 1"/>
    <property type="match status" value="1"/>
</dbReference>
<reference evidence="1" key="1">
    <citation type="submission" date="2019-05" db="EMBL/GenBank/DDBJ databases">
        <title>Annotation for the trematode Fasciolopsis buski.</title>
        <authorList>
            <person name="Choi Y.-J."/>
        </authorList>
    </citation>
    <scope>NUCLEOTIDE SEQUENCE</scope>
    <source>
        <strain evidence="1">HT</strain>
        <tissue evidence="1">Whole worm</tissue>
    </source>
</reference>
<organism evidence="1 2">
    <name type="scientific">Fasciolopsis buskii</name>
    <dbReference type="NCBI Taxonomy" id="27845"/>
    <lineage>
        <taxon>Eukaryota</taxon>
        <taxon>Metazoa</taxon>
        <taxon>Spiralia</taxon>
        <taxon>Lophotrochozoa</taxon>
        <taxon>Platyhelminthes</taxon>
        <taxon>Trematoda</taxon>
        <taxon>Digenea</taxon>
        <taxon>Plagiorchiida</taxon>
        <taxon>Echinostomata</taxon>
        <taxon>Echinostomatoidea</taxon>
        <taxon>Fasciolidae</taxon>
        <taxon>Fasciolopsis</taxon>
    </lineage>
</organism>
<dbReference type="Proteomes" id="UP000728185">
    <property type="component" value="Unassembled WGS sequence"/>
</dbReference>
<dbReference type="InterPro" id="IPR036163">
    <property type="entry name" value="HMA_dom_sf"/>
</dbReference>
<keyword evidence="2" id="KW-1185">Reference proteome</keyword>
<dbReference type="OrthoDB" id="17335at2759"/>
<protein>
    <submittedName>
        <fullName evidence="1">Armadillo repeat-containing protein 1</fullName>
    </submittedName>
</protein>
<dbReference type="AlphaFoldDB" id="A0A8E0VQZ2"/>
<dbReference type="GO" id="GO:0046872">
    <property type="term" value="F:metal ion binding"/>
    <property type="evidence" value="ECO:0007669"/>
    <property type="project" value="InterPro"/>
</dbReference>
<dbReference type="EMBL" id="LUCM01001219">
    <property type="protein sequence ID" value="KAA0199280.1"/>
    <property type="molecule type" value="Genomic_DNA"/>
</dbReference>
<comment type="caution">
    <text evidence="1">The sequence shown here is derived from an EMBL/GenBank/DDBJ whole genome shotgun (WGS) entry which is preliminary data.</text>
</comment>
<gene>
    <name evidence="1" type="ORF">FBUS_11023</name>
</gene>
<proteinExistence type="predicted"/>
<sequence length="291" mass="32726">MMDTHVLQTFKELATDDVKCQVLLKDEISLQGLVLLLSNEDWSIVSMVLEIFSSLFERSSAKSVLGSLMGLKEQLNSVVQSADFSEADEWKTVGHNAGLLLQDLSRDRNSSFPNALCSPAFRPRNVVLRLYGVCSDDVVELVRERLLQMRGVVSVTFQLTRRRAIVCVVPDLDPALLVAAVRSVEQTNSGLEDSNHCSSDMPIQARILRKRSQLVRDGSLRRSKGRNYPRRKDQTCTNEMPDYLDADADLFEVDESRAAPKLKGDVNWGSEGEADGPINWLSNFLQRSFFW</sequence>